<dbReference type="AlphaFoldDB" id="A0A2W1JCG0"/>
<reference evidence="1 2" key="1">
    <citation type="journal article" date="2018" name="Sci. Rep.">
        <title>A novel species of the marine cyanobacterium Acaryochloris with a unique pigment content and lifestyle.</title>
        <authorList>
            <person name="Partensky F."/>
            <person name="Six C."/>
            <person name="Ratin M."/>
            <person name="Garczarek L."/>
            <person name="Vaulot D."/>
            <person name="Probert I."/>
            <person name="Calteau A."/>
            <person name="Gourvil P."/>
            <person name="Marie D."/>
            <person name="Grebert T."/>
            <person name="Bouchier C."/>
            <person name="Le Panse S."/>
            <person name="Gachenot M."/>
            <person name="Rodriguez F."/>
            <person name="Garrido J.L."/>
        </authorList>
    </citation>
    <scope>NUCLEOTIDE SEQUENCE [LARGE SCALE GENOMIC DNA]</scope>
    <source>
        <strain evidence="1 2">RCC1774</strain>
    </source>
</reference>
<dbReference type="Proteomes" id="UP000248857">
    <property type="component" value="Unassembled WGS sequence"/>
</dbReference>
<accession>A0A2W1JCG0</accession>
<proteinExistence type="predicted"/>
<sequence>MTDASNFLVFAVNGDNRQRLMQKIALITPHPTVTSTTPLGFFEDEVVLFWPLITEALQLKAHFPVRLRPETEQALAIQFWNDAVWEQLRQFENLSCERWVRRVLDLLQLAAFSGTPLEEIPDRLQQGFVHDQPKTWEILGQSLIQWRNWCLDNGLLTYGLITELFWRYLLPNPTYRGHLLQRFQGIMADDVDSYPAITRSLFEVWLEAGHPAGFTFNPEGAIRLGLGADPNHLLGLCERCQVISLTPAAYSLGGATAANEAFPMEAGRWSTISSTVIDFLSHASVALPDSIVSLRTSSRAQLLRQTAETIIDAVQSGEVEPRDIAVIGPGLDTIARYTLREILARQGIAVESLQDQRPLNSTAMVRALLTLLTLVYPGLGRLVDQEQIAEMLVVLTTPTSDSDQAELIDPVRAGLLADYCFQAHPEQPRLLPIESFPRWDRLGHQATVAYNRILSWLAQQTVATTVQQPYLTLSPVFILDRAIQHFFSAQVLSFDQLSVLRELIETAQHYWEVDTRLRQTQTRTEPMAVTVGQFIALLRQGTITANPYPVNHQGHQAVMLSTTFQYRMARQVHRWHFWLDAGSALWHGGGAVVLWGAPFFLQSWSGDPLTVDDELVQDQQQLERLMQDLLGRVTERVYLCYSELSVSGQEQAGPLLPLVDAAASPLNYSGIMA</sequence>
<dbReference type="SUPFAM" id="SSF52540">
    <property type="entry name" value="P-loop containing nucleoside triphosphate hydrolases"/>
    <property type="match status" value="1"/>
</dbReference>
<protein>
    <submittedName>
        <fullName evidence="1">Uncharacterized protein</fullName>
    </submittedName>
</protein>
<evidence type="ECO:0000313" key="2">
    <source>
        <dbReference type="Proteomes" id="UP000248857"/>
    </source>
</evidence>
<evidence type="ECO:0000313" key="1">
    <source>
        <dbReference type="EMBL" id="PZD71516.1"/>
    </source>
</evidence>
<organism evidence="1 2">
    <name type="scientific">Acaryochloris thomasi RCC1774</name>
    <dbReference type="NCBI Taxonomy" id="1764569"/>
    <lineage>
        <taxon>Bacteria</taxon>
        <taxon>Bacillati</taxon>
        <taxon>Cyanobacteriota</taxon>
        <taxon>Cyanophyceae</taxon>
        <taxon>Acaryochloridales</taxon>
        <taxon>Acaryochloridaceae</taxon>
        <taxon>Acaryochloris</taxon>
        <taxon>Acaryochloris thomasi</taxon>
    </lineage>
</organism>
<dbReference type="InterPro" id="IPR027417">
    <property type="entry name" value="P-loop_NTPase"/>
</dbReference>
<comment type="caution">
    <text evidence="1">The sequence shown here is derived from an EMBL/GenBank/DDBJ whole genome shotgun (WGS) entry which is preliminary data.</text>
</comment>
<gene>
    <name evidence="1" type="ORF">C1752_06136</name>
</gene>
<name>A0A2W1JCG0_9CYAN</name>
<dbReference type="EMBL" id="PQWO01000016">
    <property type="protein sequence ID" value="PZD71516.1"/>
    <property type="molecule type" value="Genomic_DNA"/>
</dbReference>
<keyword evidence="2" id="KW-1185">Reference proteome</keyword>